<dbReference type="AlphaFoldDB" id="A0A4Q1BK16"/>
<dbReference type="EMBL" id="SDIL01000054">
    <property type="protein sequence ID" value="RXK38091.1"/>
    <property type="molecule type" value="Genomic_DNA"/>
</dbReference>
<gene>
    <name evidence="6" type="ORF">M231_04650</name>
</gene>
<dbReference type="GO" id="GO:0008270">
    <property type="term" value="F:zinc ion binding"/>
    <property type="evidence" value="ECO:0007669"/>
    <property type="project" value="UniProtKB-KW"/>
</dbReference>
<keyword evidence="3" id="KW-0862">Zinc</keyword>
<dbReference type="OrthoDB" id="76445at2759"/>
<evidence type="ECO:0000256" key="2">
    <source>
        <dbReference type="ARBA" id="ARBA00022771"/>
    </source>
</evidence>
<evidence type="ECO:0000259" key="5">
    <source>
        <dbReference type="PROSITE" id="PS50199"/>
    </source>
</evidence>
<dbReference type="PROSITE" id="PS50199">
    <property type="entry name" value="ZF_RANBP2_2"/>
    <property type="match status" value="1"/>
</dbReference>
<dbReference type="InterPro" id="IPR001876">
    <property type="entry name" value="Znf_RanBP2"/>
</dbReference>
<dbReference type="InterPro" id="IPR036443">
    <property type="entry name" value="Znf_RanBP2_sf"/>
</dbReference>
<keyword evidence="1" id="KW-0479">Metal-binding</keyword>
<feature type="domain" description="RanBP2-type" evidence="5">
    <location>
        <begin position="273"/>
        <end position="304"/>
    </location>
</feature>
<accession>A0A4Q1BK16</accession>
<proteinExistence type="predicted"/>
<comment type="caution">
    <text evidence="6">The sequence shown here is derived from an EMBL/GenBank/DDBJ whole genome shotgun (WGS) entry which is preliminary data.</text>
</comment>
<keyword evidence="2 4" id="KW-0863">Zinc-finger</keyword>
<evidence type="ECO:0000313" key="6">
    <source>
        <dbReference type="EMBL" id="RXK38091.1"/>
    </source>
</evidence>
<evidence type="ECO:0000256" key="1">
    <source>
        <dbReference type="ARBA" id="ARBA00022723"/>
    </source>
</evidence>
<evidence type="ECO:0000256" key="3">
    <source>
        <dbReference type="ARBA" id="ARBA00022833"/>
    </source>
</evidence>
<reference evidence="6 7" key="1">
    <citation type="submission" date="2016-06" db="EMBL/GenBank/DDBJ databases">
        <title>Evolution of pathogenesis and genome organization in the Tremellales.</title>
        <authorList>
            <person name="Cuomo C."/>
            <person name="Litvintseva A."/>
            <person name="Heitman J."/>
            <person name="Chen Y."/>
            <person name="Sun S."/>
            <person name="Springer D."/>
            <person name="Dromer F."/>
            <person name="Young S."/>
            <person name="Zeng Q."/>
            <person name="Chapman S."/>
            <person name="Gujja S."/>
            <person name="Saif S."/>
            <person name="Birren B."/>
        </authorList>
    </citation>
    <scope>NUCLEOTIDE SEQUENCE [LARGE SCALE GENOMIC DNA]</scope>
    <source>
        <strain evidence="6 7">ATCC 28783</strain>
    </source>
</reference>
<dbReference type="Proteomes" id="UP000289152">
    <property type="component" value="Unassembled WGS sequence"/>
</dbReference>
<keyword evidence="7" id="KW-1185">Reference proteome</keyword>
<evidence type="ECO:0000256" key="4">
    <source>
        <dbReference type="PROSITE-ProRule" id="PRU00322"/>
    </source>
</evidence>
<protein>
    <recommendedName>
        <fullName evidence="5">RanBP2-type domain-containing protein</fullName>
    </recommendedName>
</protein>
<organism evidence="6 7">
    <name type="scientific">Tremella mesenterica</name>
    <name type="common">Jelly fungus</name>
    <dbReference type="NCBI Taxonomy" id="5217"/>
    <lineage>
        <taxon>Eukaryota</taxon>
        <taxon>Fungi</taxon>
        <taxon>Dikarya</taxon>
        <taxon>Basidiomycota</taxon>
        <taxon>Agaricomycotina</taxon>
        <taxon>Tremellomycetes</taxon>
        <taxon>Tremellales</taxon>
        <taxon>Tremellaceae</taxon>
        <taxon>Tremella</taxon>
    </lineage>
</organism>
<dbReference type="SUPFAM" id="SSF90209">
    <property type="entry name" value="Ran binding protein zinc finger-like"/>
    <property type="match status" value="1"/>
</dbReference>
<evidence type="ECO:0000313" key="7">
    <source>
        <dbReference type="Proteomes" id="UP000289152"/>
    </source>
</evidence>
<sequence length="353" mass="38575">MSPKPGGDEGWIICTSKLVQRSNGKVVWGSGITEFCVNGSHPAYRPTTQSWASFMVRGSMSPMAPSKGPLPYTSSLHGFIPATSERMSSSRGRMLPVPSPYYSHQAKHGMLPNVFTAHDLNRESTSARMIPFYVRPLKESVHLHKNEKTGAPQDSAKLEKSSIQDAEQAIINIRRIIDVRKLIASPPWFTPLGSVEDPNAIKSDNVHNWETDLPPLTPSFPAWNLRIPPPGLTGPIENYMNKQDVLPEPETRHFGGVGQMGLLPVWNTPSPLPAGDWRCPRDGCGYANFGRNKSCRRCTEARPVGIPPPLGVDGDWVCLICGFTNGVKIPLLGDLGSSQGHSGSFAWIPVPPD</sequence>
<name>A0A4Q1BK16_TREME</name>
<dbReference type="VEuPathDB" id="FungiDB:TREMEDRAFT_62681"/>
<dbReference type="STRING" id="5217.A0A4Q1BK16"/>
<dbReference type="PROSITE" id="PS01358">
    <property type="entry name" value="ZF_RANBP2_1"/>
    <property type="match status" value="1"/>
</dbReference>
<dbReference type="InParanoid" id="A0A4Q1BK16"/>
<dbReference type="Gene3D" id="4.10.1060.10">
    <property type="entry name" value="Zinc finger, RanBP2-type"/>
    <property type="match status" value="1"/>
</dbReference>